<keyword evidence="1" id="KW-1133">Transmembrane helix</keyword>
<dbReference type="Proteomes" id="UP001524460">
    <property type="component" value="Unassembled WGS sequence"/>
</dbReference>
<proteinExistence type="predicted"/>
<name>A0ABT1MWS9_9GAMM</name>
<protein>
    <recommendedName>
        <fullName evidence="4">Single-stranded DNA-binding protein</fullName>
    </recommendedName>
</protein>
<keyword evidence="1" id="KW-0472">Membrane</keyword>
<dbReference type="RefSeq" id="WP_255040528.1">
    <property type="nucleotide sequence ID" value="NZ_JANEYT010000003.1"/>
</dbReference>
<organism evidence="2 3">
    <name type="scientific">Photobacterium pectinilyticum</name>
    <dbReference type="NCBI Taxonomy" id="2906793"/>
    <lineage>
        <taxon>Bacteria</taxon>
        <taxon>Pseudomonadati</taxon>
        <taxon>Pseudomonadota</taxon>
        <taxon>Gammaproteobacteria</taxon>
        <taxon>Vibrionales</taxon>
        <taxon>Vibrionaceae</taxon>
        <taxon>Photobacterium</taxon>
    </lineage>
</organism>
<dbReference type="EMBL" id="JANEYT010000003">
    <property type="protein sequence ID" value="MCQ1056925.1"/>
    <property type="molecule type" value="Genomic_DNA"/>
</dbReference>
<comment type="caution">
    <text evidence="2">The sequence shown here is derived from an EMBL/GenBank/DDBJ whole genome shotgun (WGS) entry which is preliminary data.</text>
</comment>
<evidence type="ECO:0000256" key="1">
    <source>
        <dbReference type="SAM" id="Phobius"/>
    </source>
</evidence>
<feature type="transmembrane region" description="Helical" evidence="1">
    <location>
        <begin position="54"/>
        <end position="73"/>
    </location>
</feature>
<sequence>MPKDDICVDISEQGYLFVTPQGLSECTSYVLVSSSNYDSYIADFEITAEEITEAFGYGFAAIIIFGYFAAYPVGIAKKLIRKL</sequence>
<keyword evidence="1" id="KW-0812">Transmembrane</keyword>
<accession>A0ABT1MWS9</accession>
<evidence type="ECO:0008006" key="4">
    <source>
        <dbReference type="Google" id="ProtNLM"/>
    </source>
</evidence>
<reference evidence="2 3" key="1">
    <citation type="submission" date="2022-07" db="EMBL/GenBank/DDBJ databases">
        <title>Photobacterium pectinilyticum sp. nov., a marine bacterium isolated from surface seawater of Qingdao offshore.</title>
        <authorList>
            <person name="Wang X."/>
        </authorList>
    </citation>
    <scope>NUCLEOTIDE SEQUENCE [LARGE SCALE GENOMIC DNA]</scope>
    <source>
        <strain evidence="2 3">ZSDE20</strain>
    </source>
</reference>
<keyword evidence="3" id="KW-1185">Reference proteome</keyword>
<evidence type="ECO:0000313" key="2">
    <source>
        <dbReference type="EMBL" id="MCQ1056925.1"/>
    </source>
</evidence>
<evidence type="ECO:0000313" key="3">
    <source>
        <dbReference type="Proteomes" id="UP001524460"/>
    </source>
</evidence>
<gene>
    <name evidence="2" type="ORF">NHN17_02420</name>
</gene>